<organism evidence="4 5">
    <name type="scientific">Cherax quadricarinatus</name>
    <name type="common">Australian red claw crayfish</name>
    <dbReference type="NCBI Taxonomy" id="27406"/>
    <lineage>
        <taxon>Eukaryota</taxon>
        <taxon>Metazoa</taxon>
        <taxon>Ecdysozoa</taxon>
        <taxon>Arthropoda</taxon>
        <taxon>Crustacea</taxon>
        <taxon>Multicrustacea</taxon>
        <taxon>Malacostraca</taxon>
        <taxon>Eumalacostraca</taxon>
        <taxon>Eucarida</taxon>
        <taxon>Decapoda</taxon>
        <taxon>Pleocyemata</taxon>
        <taxon>Astacidea</taxon>
        <taxon>Parastacoidea</taxon>
        <taxon>Parastacidae</taxon>
        <taxon>Cherax</taxon>
    </lineage>
</organism>
<dbReference type="GO" id="GO:1990904">
    <property type="term" value="C:ribonucleoprotein complex"/>
    <property type="evidence" value="ECO:0007669"/>
    <property type="project" value="UniProtKB-KW"/>
</dbReference>
<evidence type="ECO:0000256" key="1">
    <source>
        <dbReference type="ARBA" id="ARBA00022980"/>
    </source>
</evidence>
<dbReference type="SMART" id="SM01403">
    <property type="entry name" value="Ribosomal_S10"/>
    <property type="match status" value="1"/>
</dbReference>
<keyword evidence="1" id="KW-0689">Ribosomal protein</keyword>
<sequence>ARCTHMARSISCSVQRYSIETEPPYLDAGGPEIPEYSLVNVQMKGYDFTVLEHYGKWVHNTALNMGLDVEDSWATPCQKLLIQNYKHKTAKVETEYNLQVYERTVQLADLTSVMAPLFIEVIQAGLPQGVKLTVQEHIPEHTQVRYIPDLELRDLHKQLTDLGGPSKK</sequence>
<comment type="caution">
    <text evidence="4">The sequence shown here is derived from an EMBL/GenBank/DDBJ whole genome shotgun (WGS) entry which is preliminary data.</text>
</comment>
<dbReference type="PANTHER" id="PTHR13473">
    <property type="entry name" value="MITOCHONDRIAL RIBOSOMAL PROTEIN L48"/>
    <property type="match status" value="1"/>
</dbReference>
<feature type="non-terminal residue" evidence="4">
    <location>
        <position position="1"/>
    </location>
</feature>
<gene>
    <name evidence="4" type="ORF">OTU49_006794</name>
</gene>
<dbReference type="GO" id="GO:0005761">
    <property type="term" value="C:mitochondrial ribosome"/>
    <property type="evidence" value="ECO:0007669"/>
    <property type="project" value="InterPro"/>
</dbReference>
<evidence type="ECO:0000313" key="4">
    <source>
        <dbReference type="EMBL" id="KAK8732516.1"/>
    </source>
</evidence>
<dbReference type="InterPro" id="IPR036838">
    <property type="entry name" value="Ribosomal_uS10_dom_sf"/>
</dbReference>
<protein>
    <recommendedName>
        <fullName evidence="3">Small ribosomal subunit protein uS10 domain-containing protein</fullName>
    </recommendedName>
</protein>
<reference evidence="4 5" key="1">
    <citation type="journal article" date="2024" name="BMC Genomics">
        <title>Genome assembly of redclaw crayfish (Cherax quadricarinatus) provides insights into its immune adaptation and hypoxia tolerance.</title>
        <authorList>
            <person name="Liu Z."/>
            <person name="Zheng J."/>
            <person name="Li H."/>
            <person name="Fang K."/>
            <person name="Wang S."/>
            <person name="He J."/>
            <person name="Zhou D."/>
            <person name="Weng S."/>
            <person name="Chi M."/>
            <person name="Gu Z."/>
            <person name="He J."/>
            <person name="Li F."/>
            <person name="Wang M."/>
        </authorList>
    </citation>
    <scope>NUCLEOTIDE SEQUENCE [LARGE SCALE GENOMIC DNA]</scope>
    <source>
        <strain evidence="4">ZL_2023a</strain>
    </source>
</reference>
<feature type="domain" description="Small ribosomal subunit protein uS10" evidence="3">
    <location>
        <begin position="40"/>
        <end position="135"/>
    </location>
</feature>
<dbReference type="Pfam" id="PF00338">
    <property type="entry name" value="Ribosomal_S10"/>
    <property type="match status" value="1"/>
</dbReference>
<evidence type="ECO:0000259" key="3">
    <source>
        <dbReference type="SMART" id="SM01403"/>
    </source>
</evidence>
<dbReference type="InterPro" id="IPR027487">
    <property type="entry name" value="Ribosomal_mL48"/>
</dbReference>
<dbReference type="SUPFAM" id="SSF54999">
    <property type="entry name" value="Ribosomal protein S10"/>
    <property type="match status" value="1"/>
</dbReference>
<dbReference type="EMBL" id="JARKIK010000056">
    <property type="protein sequence ID" value="KAK8732516.1"/>
    <property type="molecule type" value="Genomic_DNA"/>
</dbReference>
<dbReference type="InterPro" id="IPR027486">
    <property type="entry name" value="Ribosomal_uS10_dom"/>
</dbReference>
<dbReference type="PANTHER" id="PTHR13473:SF0">
    <property type="entry name" value="LARGE RIBOSOMAL SUBUNIT PROTEIN ML48"/>
    <property type="match status" value="1"/>
</dbReference>
<name>A0AAW0X001_CHEQU</name>
<keyword evidence="2" id="KW-0687">Ribonucleoprotein</keyword>
<proteinExistence type="predicted"/>
<dbReference type="AlphaFoldDB" id="A0AAW0X001"/>
<evidence type="ECO:0000256" key="2">
    <source>
        <dbReference type="ARBA" id="ARBA00023274"/>
    </source>
</evidence>
<dbReference type="Gene3D" id="3.30.70.600">
    <property type="entry name" value="Ribosomal protein S10 domain"/>
    <property type="match status" value="1"/>
</dbReference>
<evidence type="ECO:0000313" key="5">
    <source>
        <dbReference type="Proteomes" id="UP001445076"/>
    </source>
</evidence>
<dbReference type="Proteomes" id="UP001445076">
    <property type="component" value="Unassembled WGS sequence"/>
</dbReference>
<keyword evidence="5" id="KW-1185">Reference proteome</keyword>
<accession>A0AAW0X001</accession>